<evidence type="ECO:0000256" key="3">
    <source>
        <dbReference type="ARBA" id="ARBA00023125"/>
    </source>
</evidence>
<dbReference type="OrthoDB" id="9815652at2"/>
<feature type="domain" description="Type I restriction modification DNA specificity" evidence="5">
    <location>
        <begin position="3"/>
        <end position="180"/>
    </location>
</feature>
<keyword evidence="6" id="KW-0540">Nuclease</keyword>
<dbReference type="GO" id="GO:0009307">
    <property type="term" value="P:DNA restriction-modification system"/>
    <property type="evidence" value="ECO:0007669"/>
    <property type="project" value="UniProtKB-KW"/>
</dbReference>
<dbReference type="CDD" id="cd17253">
    <property type="entry name" value="RMtype1_S_Eco933I-TRD2-CR2_like"/>
    <property type="match status" value="1"/>
</dbReference>
<dbReference type="Gene3D" id="3.90.220.20">
    <property type="entry name" value="DNA methylase specificity domains"/>
    <property type="match status" value="2"/>
</dbReference>
<evidence type="ECO:0000256" key="2">
    <source>
        <dbReference type="ARBA" id="ARBA00022747"/>
    </source>
</evidence>
<dbReference type="InterPro" id="IPR052021">
    <property type="entry name" value="Type-I_RS_S_subunit"/>
</dbReference>
<dbReference type="Pfam" id="PF01420">
    <property type="entry name" value="Methylase_S"/>
    <property type="match status" value="2"/>
</dbReference>
<dbReference type="GO" id="GO:0003677">
    <property type="term" value="F:DNA binding"/>
    <property type="evidence" value="ECO:0007669"/>
    <property type="project" value="UniProtKB-KW"/>
</dbReference>
<dbReference type="EMBL" id="QVFV01000003">
    <property type="protein sequence ID" value="RZM77806.1"/>
    <property type="molecule type" value="Genomic_DNA"/>
</dbReference>
<sequence>MIEEWELMQIRDWGTVDAGRQRSFKITAGTMRPYLRVANVFDGFIDTSDVLQMPFSNKEFEKYKLIPGDILLNEGQSLELIGRSSIYQGDPPDCAFQNTLVRFRPGPKCDVEFAHLLFQHLQYTGKLSAVAKQTTSIAHLGVNRFADLWIKVPNIEEQRRISNILIKWNRAIALTEKLIAVKRRLKQGLMQQLLTGKRRFLGFENDGSKQEIQIGEVPSDWKAVKIGKVAHEISERAAPEGTPVLSCTKYDGLVSSLEYFGRQVFGNNLDNYKVVKRKQFAYATNHIEEGSIGLLRDFDVGLVSPMYTVFGLTTEMVDPEFLFAVLKTETYRRLFEALTSASVNRRGSLRWPVFSKIVVAIPSLPEQQKIMSVLKAVDREVELLEEQLRLLKLQKRGLMQKLLTGDIRIPILDDAA</sequence>
<dbReference type="SUPFAM" id="SSF116734">
    <property type="entry name" value="DNA methylase specificity domain"/>
    <property type="match status" value="2"/>
</dbReference>
<organism evidence="6 7">
    <name type="scientific">Leptolyngbya iicbica LK</name>
    <dbReference type="NCBI Taxonomy" id="2294035"/>
    <lineage>
        <taxon>Bacteria</taxon>
        <taxon>Bacillati</taxon>
        <taxon>Cyanobacteriota</taxon>
        <taxon>Cyanophyceae</taxon>
        <taxon>Leptolyngbyales</taxon>
        <taxon>Leptolyngbyaceae</taxon>
        <taxon>Leptolyngbya group</taxon>
        <taxon>Leptolyngbya</taxon>
        <taxon>Leptolyngbya iicbica</taxon>
    </lineage>
</organism>
<evidence type="ECO:0000259" key="5">
    <source>
        <dbReference type="Pfam" id="PF01420"/>
    </source>
</evidence>
<keyword evidence="4" id="KW-0175">Coiled coil</keyword>
<feature type="coiled-coil region" evidence="4">
    <location>
        <begin position="374"/>
        <end position="401"/>
    </location>
</feature>
<keyword evidence="6" id="KW-0255">Endonuclease</keyword>
<dbReference type="InterPro" id="IPR000055">
    <property type="entry name" value="Restrct_endonuc_typeI_TRD"/>
</dbReference>
<proteinExistence type="inferred from homology"/>
<dbReference type="InterPro" id="IPR044946">
    <property type="entry name" value="Restrct_endonuc_typeI_TRD_sf"/>
</dbReference>
<keyword evidence="3" id="KW-0238">DNA-binding</keyword>
<gene>
    <name evidence="6" type="ORF">DYY88_14620</name>
</gene>
<evidence type="ECO:0000313" key="7">
    <source>
        <dbReference type="Proteomes" id="UP000292459"/>
    </source>
</evidence>
<evidence type="ECO:0000313" key="6">
    <source>
        <dbReference type="EMBL" id="RZM77806.1"/>
    </source>
</evidence>
<keyword evidence="6" id="KW-0378">Hydrolase</keyword>
<evidence type="ECO:0000256" key="1">
    <source>
        <dbReference type="ARBA" id="ARBA00010923"/>
    </source>
</evidence>
<dbReference type="GO" id="GO:0004519">
    <property type="term" value="F:endonuclease activity"/>
    <property type="evidence" value="ECO:0007669"/>
    <property type="project" value="UniProtKB-KW"/>
</dbReference>
<dbReference type="PANTHER" id="PTHR30408:SF12">
    <property type="entry name" value="TYPE I RESTRICTION ENZYME MJAVIII SPECIFICITY SUBUNIT"/>
    <property type="match status" value="1"/>
</dbReference>
<accession>A0A4V2E2B8</accession>
<reference evidence="6 7" key="1">
    <citation type="submission" date="2018-11" db="EMBL/GenBank/DDBJ databases">
        <title>Whole genome sequencing of an environmental sample.</title>
        <authorList>
            <person name="Sarangi A.N."/>
            <person name="Singh D."/>
            <person name="Tripathy S."/>
        </authorList>
    </citation>
    <scope>NUCLEOTIDE SEQUENCE [LARGE SCALE GENOMIC DNA]</scope>
    <source>
        <strain evidence="6 7">Lakshadweep</strain>
    </source>
</reference>
<evidence type="ECO:0000256" key="4">
    <source>
        <dbReference type="SAM" id="Coils"/>
    </source>
</evidence>
<keyword evidence="7" id="KW-1185">Reference proteome</keyword>
<dbReference type="Gene3D" id="1.10.287.1120">
    <property type="entry name" value="Bipartite methylase S protein"/>
    <property type="match status" value="1"/>
</dbReference>
<keyword evidence="2" id="KW-0680">Restriction system</keyword>
<name>A0A4V2E2B8_9CYAN</name>
<comment type="caution">
    <text evidence="6">The sequence shown here is derived from an EMBL/GenBank/DDBJ whole genome shotgun (WGS) entry which is preliminary data.</text>
</comment>
<dbReference type="PANTHER" id="PTHR30408">
    <property type="entry name" value="TYPE-1 RESTRICTION ENZYME ECOKI SPECIFICITY PROTEIN"/>
    <property type="match status" value="1"/>
</dbReference>
<comment type="similarity">
    <text evidence="1">Belongs to the type-I restriction system S methylase family.</text>
</comment>
<feature type="domain" description="Type I restriction modification DNA specificity" evidence="5">
    <location>
        <begin position="218"/>
        <end position="389"/>
    </location>
</feature>
<protein>
    <submittedName>
        <fullName evidence="6">Restriction endonuclease subunit S</fullName>
    </submittedName>
</protein>
<dbReference type="AlphaFoldDB" id="A0A4V2E2B8"/>
<dbReference type="RefSeq" id="WP_052288417.1">
    <property type="nucleotide sequence ID" value="NZ_QVFV01000003.1"/>
</dbReference>
<dbReference type="Proteomes" id="UP000292459">
    <property type="component" value="Unassembled WGS sequence"/>
</dbReference>